<keyword evidence="5" id="KW-1185">Reference proteome</keyword>
<dbReference type="InterPro" id="IPR036597">
    <property type="entry name" value="Fido-like_dom_sf"/>
</dbReference>
<keyword evidence="2" id="KW-0547">Nucleotide-binding</keyword>
<feature type="binding site" evidence="2">
    <location>
        <begin position="239"/>
        <end position="246"/>
    </location>
    <ligand>
        <name>ATP</name>
        <dbReference type="ChEBI" id="CHEBI:30616"/>
    </ligand>
</feature>
<evidence type="ECO:0000259" key="3">
    <source>
        <dbReference type="PROSITE" id="PS51459"/>
    </source>
</evidence>
<protein>
    <recommendedName>
        <fullName evidence="3">Fido domain-containing protein</fullName>
    </recommendedName>
</protein>
<proteinExistence type="predicted"/>
<dbReference type="Proteomes" id="UP000186524">
    <property type="component" value="Unassembled WGS sequence"/>
</dbReference>
<feature type="domain" description="Fido" evidence="3">
    <location>
        <begin position="146"/>
        <end position="298"/>
    </location>
</feature>
<dbReference type="GO" id="GO:0005524">
    <property type="term" value="F:ATP binding"/>
    <property type="evidence" value="ECO:0007669"/>
    <property type="project" value="UniProtKB-KW"/>
</dbReference>
<dbReference type="PROSITE" id="PS51459">
    <property type="entry name" value="FIDO"/>
    <property type="match status" value="1"/>
</dbReference>
<dbReference type="PANTHER" id="PTHR13504">
    <property type="entry name" value="FIDO DOMAIN-CONTAINING PROTEIN DDB_G0283145"/>
    <property type="match status" value="1"/>
</dbReference>
<evidence type="ECO:0000256" key="1">
    <source>
        <dbReference type="PIRSR" id="PIRSR640198-1"/>
    </source>
</evidence>
<evidence type="ECO:0000313" key="5">
    <source>
        <dbReference type="Proteomes" id="UP000186524"/>
    </source>
</evidence>
<dbReference type="Gene3D" id="1.10.3290.10">
    <property type="entry name" value="Fido-like domain"/>
    <property type="match status" value="1"/>
</dbReference>
<dbReference type="OrthoDB" id="9813719at2"/>
<dbReference type="STRING" id="1714354.BLL40_10660"/>
<dbReference type="InterPro" id="IPR040198">
    <property type="entry name" value="Fido_containing"/>
</dbReference>
<feature type="binding site" evidence="2">
    <location>
        <position position="284"/>
    </location>
    <ligand>
        <name>ATP</name>
        <dbReference type="ChEBI" id="CHEBI:30616"/>
    </ligand>
</feature>
<evidence type="ECO:0000256" key="2">
    <source>
        <dbReference type="PIRSR" id="PIRSR640198-2"/>
    </source>
</evidence>
<dbReference type="SUPFAM" id="SSF140931">
    <property type="entry name" value="Fic-like"/>
    <property type="match status" value="1"/>
</dbReference>
<gene>
    <name evidence="4" type="ORF">BLL40_10660</name>
</gene>
<accession>A0A1Q5P2C9</accession>
<organism evidence="4 5">
    <name type="scientific">Domibacillus mangrovi</name>
    <dbReference type="NCBI Taxonomy" id="1714354"/>
    <lineage>
        <taxon>Bacteria</taxon>
        <taxon>Bacillati</taxon>
        <taxon>Bacillota</taxon>
        <taxon>Bacilli</taxon>
        <taxon>Bacillales</taxon>
        <taxon>Bacillaceae</taxon>
        <taxon>Domibacillus</taxon>
    </lineage>
</organism>
<dbReference type="Pfam" id="PF02661">
    <property type="entry name" value="Fic"/>
    <property type="match status" value="1"/>
</dbReference>
<dbReference type="EMBL" id="MRWQ01000008">
    <property type="protein sequence ID" value="OKL36348.1"/>
    <property type="molecule type" value="Genomic_DNA"/>
</dbReference>
<reference evidence="4 5" key="1">
    <citation type="submission" date="2016-12" db="EMBL/GenBank/DDBJ databases">
        <title>Domibacillus sp. SAOS 44 whole genome sequencing.</title>
        <authorList>
            <person name="Verma A."/>
            <person name="Krishnamurthi S."/>
        </authorList>
    </citation>
    <scope>NUCLEOTIDE SEQUENCE [LARGE SCALE GENOMIC DNA]</scope>
    <source>
        <strain evidence="4 5">SAOS 44</strain>
    </source>
</reference>
<dbReference type="InterPro" id="IPR003812">
    <property type="entry name" value="Fido"/>
</dbReference>
<sequence>MYVYLYQLFHQTNNTVFEQEYEKRFHGYGTIHVPMQIKLLKSSQSFPLFIVNTQSLLLKFDRINRQDTAIRELMAQLPSIAQHNFIHQQLIDEMFNTNDLEGVRSTREEMVESTRQVLNQPSKQVRFKSMINSYSKLLSEEFISMEEPADVRRIYDYLVADEMDKEEHRLDGELFRKDMTYVYKESGTGKIIHKGVTPEQAITSHMHGLINFLNGHDLPLLYRIAITHYYFGYIHPFYDGNGRTSRFISSLYLRKEFNPLTALSLSKGCNHNRKDYLDAFEKTNSFMNRGELTYFCETFFAIIIDSQIDIINELKERKLMLEHMLEVIEKDPEIKNELQQSILFILTQDYYFAGTGEGMLKQDFISITGKSLYTLNKELEDLETKGLITSKGKRPVHYYLNEAYFNLA</sequence>
<comment type="caution">
    <text evidence="4">The sequence shown here is derived from an EMBL/GenBank/DDBJ whole genome shotgun (WGS) entry which is preliminary data.</text>
</comment>
<keyword evidence="2" id="KW-0067">ATP-binding</keyword>
<feature type="active site" evidence="1">
    <location>
        <position position="235"/>
    </location>
</feature>
<dbReference type="AlphaFoldDB" id="A0A1Q5P2C9"/>
<name>A0A1Q5P2C9_9BACI</name>
<evidence type="ECO:0000313" key="4">
    <source>
        <dbReference type="EMBL" id="OKL36348.1"/>
    </source>
</evidence>
<dbReference type="RefSeq" id="WP_073711883.1">
    <property type="nucleotide sequence ID" value="NZ_MRWQ01000008.1"/>
</dbReference>
<dbReference type="PANTHER" id="PTHR13504:SF40">
    <property type="entry name" value="FIDO DOMAIN-CONTAINING PROTEIN"/>
    <property type="match status" value="1"/>
</dbReference>